<dbReference type="PaxDb" id="10116-ENSRNOP00000023202"/>
<reference evidence="5" key="2">
    <citation type="journal article" date="2012" name="Nat. Commun.">
        <title>Quantitative maps of protein phosphorylation sites across 14 different rat organs and tissues.</title>
        <authorList>
            <person name="Lundby A."/>
            <person name="Secher A."/>
            <person name="Lage K."/>
            <person name="Nordsborg N.B."/>
            <person name="Dmytriyev A."/>
            <person name="Lundby C."/>
            <person name="Olsen J.V."/>
        </authorList>
    </citation>
    <scope>IDENTIFICATION BY MASS SPECTROMETRY [LARGE SCALE ANALYSIS]</scope>
</reference>
<dbReference type="GO" id="GO:0005634">
    <property type="term" value="C:nucleus"/>
    <property type="evidence" value="ECO:0000266"/>
    <property type="project" value="RGD"/>
</dbReference>
<dbReference type="GeneID" id="103691999"/>
<dbReference type="GO" id="GO:1904047">
    <property type="term" value="F:S-adenosyl-L-methionine binding"/>
    <property type="evidence" value="ECO:0000266"/>
    <property type="project" value="RGD"/>
</dbReference>
<dbReference type="GeneTree" id="ENSGT01140000286610"/>
<dbReference type="GO" id="GO:0099122">
    <property type="term" value="F:RNA polymerase II C-terminal domain binding"/>
    <property type="evidence" value="ECO:0000266"/>
    <property type="project" value="RGD"/>
</dbReference>
<accession>D4A417</accession>
<dbReference type="AlphaFoldDB" id="D4A417"/>
<dbReference type="STRING" id="10116.ENSRNOP00000023202"/>
<dbReference type="OMA" id="ANENHRS"/>
<dbReference type="Ensembl" id="ENSRNOT00000136543.1">
    <property type="protein sequence ID" value="ENSRNOP00000102832.1"/>
    <property type="gene ID" value="ENSRNOG00000073617.1"/>
</dbReference>
<dbReference type="SMR" id="D4A417"/>
<keyword evidence="3" id="KW-1185">Reference proteome</keyword>
<dbReference type="GO" id="GO:1990269">
    <property type="term" value="F:RNA polymerase II C-terminal domain phosphoserine binding"/>
    <property type="evidence" value="ECO:0000266"/>
    <property type="project" value="RGD"/>
</dbReference>
<dbReference type="GO" id="GO:0045727">
    <property type="term" value="P:positive regulation of translation"/>
    <property type="evidence" value="ECO:0000266"/>
    <property type="project" value="RGD"/>
</dbReference>
<dbReference type="GO" id="GO:0015630">
    <property type="term" value="C:microtubule cytoskeleton"/>
    <property type="evidence" value="ECO:0000266"/>
    <property type="project" value="RGD"/>
</dbReference>
<evidence type="ECO:0000313" key="3">
    <source>
        <dbReference type="Proteomes" id="UP000002494"/>
    </source>
</evidence>
<dbReference type="RGD" id="1310800">
    <property type="gene designation" value="Pcif1"/>
</dbReference>
<evidence type="ECO:0000256" key="1">
    <source>
        <dbReference type="SAM" id="MobiDB-lite"/>
    </source>
</evidence>
<dbReference type="GO" id="GO:0006397">
    <property type="term" value="P:mRNA processing"/>
    <property type="evidence" value="ECO:0000266"/>
    <property type="project" value="RGD"/>
</dbReference>
<proteinExistence type="evidence at protein level"/>
<reference evidence="2 3" key="1">
    <citation type="journal article" date="2004" name="Nature">
        <title>Genome sequence of the Brown Norway rat yields insights into mammalian evolution.</title>
        <authorList>
            <consortium name="Rat Genome Sequencing Project Consortium"/>
            <person name="Gibbs R.A."/>
            <person name="Weinstock G.M."/>
            <person name="Metzker M.L."/>
            <person name="Muzny D.M."/>
            <person name="Sodergren E.J."/>
            <person name="Scherer S."/>
            <person name="Scott G."/>
            <person name="Steffen D."/>
            <person name="Worley K.C."/>
            <person name="Burch P.E."/>
            <person name="Okwuonu G."/>
            <person name="Hines S."/>
            <person name="Lewis L."/>
            <person name="Deramo C."/>
            <person name="Delgado O."/>
            <person name="Dugan-Rocha S."/>
            <person name="Miner G."/>
            <person name="Morgan M."/>
            <person name="Hawes A."/>
            <person name="Gill R."/>
            <person name="Holt R.A."/>
            <person name="Adams M.D."/>
            <person name="Amanatides P.G."/>
            <person name="Baden-Tillson H."/>
            <person name="Barnstead M."/>
            <person name="Chin S."/>
            <person name="Evans C.A."/>
            <person name="Ferriera S."/>
            <person name="Fosler C."/>
            <person name="Glodek A."/>
            <person name="Gu Z."/>
            <person name="Jennings D."/>
            <person name="Kraft C.L."/>
            <person name="Nguyen T."/>
            <person name="Pfannkoch C.M."/>
            <person name="Sitter C."/>
            <person name="Sutton G.G."/>
            <person name="Venter J.C."/>
            <person name="Woodage T."/>
            <person name="Smith D."/>
            <person name="Lee H.-M."/>
            <person name="Gustafson E."/>
            <person name="Cahill P."/>
            <person name="Kana A."/>
            <person name="Doucette-Stamm L."/>
            <person name="Weinstock K."/>
            <person name="Fechtel K."/>
            <person name="Weiss R.B."/>
            <person name="Dunn D.M."/>
            <person name="Green E.D."/>
            <person name="Blakesley R.W."/>
            <person name="Bouffard G.G."/>
            <person name="De Jong P.J."/>
            <person name="Osoegawa K."/>
            <person name="Zhu B."/>
            <person name="Marra M."/>
            <person name="Schein J."/>
            <person name="Bosdet I."/>
            <person name="Fjell C."/>
            <person name="Jones S."/>
            <person name="Krzywinski M."/>
            <person name="Mathewson C."/>
            <person name="Siddiqui A."/>
            <person name="Wye N."/>
            <person name="McPherson J."/>
            <person name="Zhao S."/>
            <person name="Fraser C.M."/>
            <person name="Shetty J."/>
            <person name="Shatsman S."/>
            <person name="Geer K."/>
            <person name="Chen Y."/>
            <person name="Abramzon S."/>
            <person name="Nierman W.C."/>
            <person name="Havlak P.H."/>
            <person name="Chen R."/>
            <person name="Durbin K.J."/>
            <person name="Egan A."/>
            <person name="Ren Y."/>
            <person name="Song X.-Z."/>
            <person name="Li B."/>
            <person name="Liu Y."/>
            <person name="Qin X."/>
            <person name="Cawley S."/>
            <person name="Cooney A.J."/>
            <person name="D'Souza L.M."/>
            <person name="Martin K."/>
            <person name="Wu J.Q."/>
            <person name="Gonzalez-Garay M.L."/>
            <person name="Jackson A.R."/>
            <person name="Kalafus K.J."/>
            <person name="McLeod M.P."/>
            <person name="Milosavljevic A."/>
            <person name="Virk D."/>
            <person name="Volkov A."/>
            <person name="Wheeler D.A."/>
            <person name="Zhang Z."/>
            <person name="Bailey J.A."/>
            <person name="Eichler E.E."/>
            <person name="Tuzun E."/>
            <person name="Birney E."/>
            <person name="Mongin E."/>
            <person name="Ureta-Vidal A."/>
            <person name="Woodwark C."/>
            <person name="Zdobnov E."/>
            <person name="Bork P."/>
            <person name="Suyama M."/>
            <person name="Torrents D."/>
            <person name="Alexandersson M."/>
            <person name="Trask B.J."/>
            <person name="Young J.M."/>
            <person name="Huang H."/>
            <person name="Wang H."/>
            <person name="Xing H."/>
            <person name="Daniels S."/>
            <person name="Gietzen D."/>
            <person name="Schmidt J."/>
            <person name="Stevens K."/>
            <person name="Vitt U."/>
            <person name="Wingrove J."/>
            <person name="Camara F."/>
            <person name="Mar Alba M."/>
            <person name="Abril J.F."/>
            <person name="Guigo R."/>
            <person name="Smit A."/>
            <person name="Dubchak I."/>
            <person name="Rubin E.M."/>
            <person name="Couronne O."/>
            <person name="Poliakov A."/>
            <person name="Huebner N."/>
            <person name="Ganten D."/>
            <person name="Goesele C."/>
            <person name="Hummel O."/>
            <person name="Kreitler T."/>
            <person name="Lee Y.-A."/>
            <person name="Monti J."/>
            <person name="Schulz H."/>
            <person name="Zimdahl H."/>
            <person name="Himmelbauer H."/>
            <person name="Lehrach H."/>
            <person name="Jacob H.J."/>
            <person name="Bromberg S."/>
            <person name="Gullings-Handley J."/>
            <person name="Jensen-Seaman M.I."/>
            <person name="Kwitek A.E."/>
            <person name="Lazar J."/>
            <person name="Pasko D."/>
            <person name="Tonellato P.J."/>
            <person name="Twigger S."/>
            <person name="Ponting C.P."/>
            <person name="Duarte J.M."/>
            <person name="Rice S."/>
            <person name="Goodstadt L."/>
            <person name="Beatson S.A."/>
            <person name="Emes R.D."/>
            <person name="Winter E.E."/>
            <person name="Webber C."/>
            <person name="Brandt P."/>
            <person name="Nyakatura G."/>
            <person name="Adetobi M."/>
            <person name="Chiaromonte F."/>
            <person name="Elnitski L."/>
            <person name="Eswara P."/>
            <person name="Hardison R.C."/>
            <person name="Hou M."/>
            <person name="Kolbe D."/>
            <person name="Makova K."/>
            <person name="Miller W."/>
            <person name="Nekrutenko A."/>
            <person name="Riemer C."/>
            <person name="Schwartz S."/>
            <person name="Taylor J."/>
            <person name="Yang S."/>
            <person name="Zhang Y."/>
            <person name="Lindpaintner K."/>
            <person name="Andrews T.D."/>
            <person name="Caccamo M."/>
            <person name="Clamp M."/>
            <person name="Clarke L."/>
            <person name="Curwen V."/>
            <person name="Durbin R.M."/>
            <person name="Eyras E."/>
            <person name="Searle S.M."/>
            <person name="Cooper G.M."/>
            <person name="Batzoglou S."/>
            <person name="Brudno M."/>
            <person name="Sidow A."/>
            <person name="Stone E.A."/>
            <person name="Payseur B.A."/>
            <person name="Bourque G."/>
            <person name="Lopez-Otin C."/>
            <person name="Puente X.S."/>
            <person name="Chakrabarti K."/>
            <person name="Chatterji S."/>
            <person name="Dewey C."/>
            <person name="Pachter L."/>
            <person name="Bray N."/>
            <person name="Yap V.B."/>
            <person name="Caspi A."/>
            <person name="Tesler G."/>
            <person name="Pevzner P.A."/>
            <person name="Haussler D."/>
            <person name="Roskin K.M."/>
            <person name="Baertsch R."/>
            <person name="Clawson H."/>
            <person name="Furey T.S."/>
            <person name="Hinrichs A.S."/>
            <person name="Karolchik D."/>
            <person name="Kent W.J."/>
            <person name="Rosenbloom K.R."/>
            <person name="Trumbower H."/>
            <person name="Weirauch M."/>
            <person name="Cooper D.N."/>
            <person name="Stenson P.D."/>
            <person name="Ma B."/>
            <person name="Brent M."/>
            <person name="Arumugam M."/>
            <person name="Shteynberg D."/>
            <person name="Copley R.R."/>
            <person name="Taylor M.S."/>
            <person name="Riethman H."/>
            <person name="Mudunuri U."/>
            <person name="Peterson J."/>
            <person name="Guyer M."/>
            <person name="Felsenfeld A."/>
            <person name="Old S."/>
            <person name="Mockrin S."/>
            <person name="Collins F.S."/>
        </authorList>
    </citation>
    <scope>NUCLEOTIDE SEQUENCE [LARGE SCALE GENOMIC DNA]</scope>
    <source>
        <strain evidence="2 3">Brown Norway</strain>
    </source>
</reference>
<gene>
    <name evidence="4" type="primary">Pcif1</name>
    <name evidence="2" type="synonym">Pcif1l1</name>
</gene>
<reference evidence="3" key="3">
    <citation type="submission" date="2023-12" db="EMBL/GenBank/DDBJ databases">
        <authorList>
            <consortium name="Genome Reference Consortium"/>
            <person name="Doris P.A."/>
            <person name="Kalbfleisch T."/>
            <person name="Li K."/>
            <person name="Howe K."/>
            <person name="Wood J."/>
        </authorList>
    </citation>
    <scope>NUCLEOTIDE SEQUENCE [LARGE SCALE GENOMIC DNA]</scope>
    <source>
        <strain evidence="3">Brown Norway</strain>
    </source>
</reference>
<evidence type="ECO:0000313" key="4">
    <source>
        <dbReference type="RGD" id="1310800"/>
    </source>
</evidence>
<dbReference type="PhosphoSitePlus" id="D4A417"/>
<evidence type="ECO:0000313" key="2">
    <source>
        <dbReference type="Ensembl" id="ENSRNOP00000023202.6"/>
    </source>
</evidence>
<dbReference type="RefSeq" id="XP_008760831.1">
    <property type="nucleotide sequence ID" value="XM_008762609.1"/>
</dbReference>
<reference evidence="2" key="5">
    <citation type="submission" date="2025-05" db="UniProtKB">
        <authorList>
            <consortium name="Ensembl"/>
        </authorList>
    </citation>
    <scope>IDENTIFICATION</scope>
    <source>
        <strain evidence="2">Brown Norway</strain>
    </source>
</reference>
<dbReference type="CTD" id="63935"/>
<dbReference type="KEGG" id="rno:362269"/>
<dbReference type="eggNOG" id="ENOG502QVT7">
    <property type="taxonomic scope" value="Eukaryota"/>
</dbReference>
<protein>
    <submittedName>
        <fullName evidence="2">Uncharacterized protein</fullName>
    </submittedName>
</protein>
<dbReference type="GlyGen" id="D4A417">
    <property type="glycosylation" value="2 sites"/>
</dbReference>
<name>D4A417_RAT</name>
<feature type="region of interest" description="Disordered" evidence="1">
    <location>
        <begin position="46"/>
        <end position="74"/>
    </location>
</feature>
<dbReference type="HOGENOM" id="CLU_014369_0_0_1"/>
<dbReference type="GO" id="GO:0032259">
    <property type="term" value="P:methylation"/>
    <property type="evidence" value="ECO:0007669"/>
    <property type="project" value="UniProtKB-KW"/>
</dbReference>
<reference evidence="3" key="4">
    <citation type="submission" date="2024-01" db="EMBL/GenBank/DDBJ databases">
        <title>GRCr8: a new rat reference genome assembly contstructed from accurate long reads and long range scaffolding.</title>
        <authorList>
            <person name="Doris P.A."/>
            <person name="Kalbfleisch T."/>
            <person name="Li K."/>
            <person name="Howe K."/>
            <person name="Wood J."/>
        </authorList>
    </citation>
    <scope>NUCLEOTIDE SEQUENCE [LARGE SCALE GENOMIC DNA]</scope>
    <source>
        <strain evidence="3">Brown Norway</strain>
    </source>
</reference>
<dbReference type="PeptideAtlas" id="D4A417"/>
<dbReference type="iPTMnet" id="D4A417"/>
<dbReference type="Proteomes" id="UP000002494">
    <property type="component" value="Chromosome 3"/>
</dbReference>
<dbReference type="GO" id="GO:0045171">
    <property type="term" value="C:intercellular bridge"/>
    <property type="evidence" value="ECO:0000266"/>
    <property type="project" value="RGD"/>
</dbReference>
<dbReference type="FunCoup" id="D4A417">
    <property type="interactions" value="2567"/>
</dbReference>
<dbReference type="GO" id="GO:0017148">
    <property type="term" value="P:negative regulation of translation"/>
    <property type="evidence" value="ECO:0000266"/>
    <property type="project" value="RGD"/>
</dbReference>
<evidence type="ECO:0007829" key="5">
    <source>
        <dbReference type="PubMed" id="22673903"/>
    </source>
</evidence>
<dbReference type="OrthoDB" id="193787at2759"/>
<feature type="region of interest" description="Disordered" evidence="1">
    <location>
        <begin position="1"/>
        <end position="33"/>
    </location>
</feature>
<dbReference type="GO" id="GO:0016422">
    <property type="term" value="F:mRNA (2'-O-methyladenosine-N6-)-methyltransferase activity"/>
    <property type="evidence" value="ECO:0000266"/>
    <property type="project" value="RGD"/>
</dbReference>
<organism evidence="2 3">
    <name type="scientific">Rattus norvegicus</name>
    <name type="common">Rat</name>
    <dbReference type="NCBI Taxonomy" id="10116"/>
    <lineage>
        <taxon>Eukaryota</taxon>
        <taxon>Metazoa</taxon>
        <taxon>Chordata</taxon>
        <taxon>Craniata</taxon>
        <taxon>Vertebrata</taxon>
        <taxon>Euteleostomi</taxon>
        <taxon>Mammalia</taxon>
        <taxon>Eutheria</taxon>
        <taxon>Euarchontoglires</taxon>
        <taxon>Glires</taxon>
        <taxon>Rodentia</taxon>
        <taxon>Myomorpha</taxon>
        <taxon>Muroidea</taxon>
        <taxon>Muridae</taxon>
        <taxon>Murinae</taxon>
        <taxon>Rattus</taxon>
    </lineage>
</organism>
<dbReference type="GO" id="GO:0005654">
    <property type="term" value="C:nucleoplasm"/>
    <property type="evidence" value="ECO:0000266"/>
    <property type="project" value="RGD"/>
</dbReference>
<dbReference type="Ensembl" id="ENSRNOT00000023202.7">
    <property type="protein sequence ID" value="ENSRNOP00000023202.6"/>
    <property type="gene ID" value="ENSRNOG00000073617.1"/>
</dbReference>
<dbReference type="UCSC" id="RGD:1310800">
    <property type="organism name" value="rat"/>
</dbReference>
<dbReference type="AGR" id="RGD:1310800"/>
<sequence>MAATKETGRAAAPSGKRRRGLRHPASDSQTLARLAAGPWLPGVLTCSKRTRGDAATRSARPPVLPPPPRPPQRRCRHLVSRAGTLRCACVGTASEGPRHGRAAILSVAMLAGSPDRDCFLPPPPQLPIFRSFSVSLVVLKRRKSSFALLEM</sequence>
<dbReference type="Bgee" id="ENSRNOG00000016870">
    <property type="expression patterns" value="Expressed in thymus and 19 other cell types or tissues"/>
</dbReference>